<name>A0A9E6PGF6_9PSED</name>
<feature type="region of interest" description="Disordered" evidence="1">
    <location>
        <begin position="145"/>
        <end position="171"/>
    </location>
</feature>
<dbReference type="EMBL" id="CP077093">
    <property type="protein sequence ID" value="QXI26076.1"/>
    <property type="molecule type" value="Genomic_DNA"/>
</dbReference>
<evidence type="ECO:0000313" key="2">
    <source>
        <dbReference type="EMBL" id="QXI26076.1"/>
    </source>
</evidence>
<evidence type="ECO:0000313" key="3">
    <source>
        <dbReference type="Proteomes" id="UP000634530"/>
    </source>
</evidence>
<evidence type="ECO:0008006" key="4">
    <source>
        <dbReference type="Google" id="ProtNLM"/>
    </source>
</evidence>
<organism evidence="2 3">
    <name type="scientific">Pseudomonas vanderleydeniana</name>
    <dbReference type="NCBI Taxonomy" id="2745495"/>
    <lineage>
        <taxon>Bacteria</taxon>
        <taxon>Pseudomonadati</taxon>
        <taxon>Pseudomonadota</taxon>
        <taxon>Gammaproteobacteria</taxon>
        <taxon>Pseudomonadales</taxon>
        <taxon>Pseudomonadaceae</taxon>
        <taxon>Pseudomonas</taxon>
    </lineage>
</organism>
<reference evidence="2 3" key="2">
    <citation type="journal article" date="2021" name="Microorganisms">
        <title>The Ever-Expanding Pseudomonas Genus: Description of 43 New Species and Partition of the Pseudomonas putida Group.</title>
        <authorList>
            <person name="Girard L."/>
            <person name="Lood C."/>
            <person name="Hofte M."/>
            <person name="Vandamme P."/>
            <person name="Rokni-Zadeh H."/>
            <person name="van Noort V."/>
            <person name="Lavigne R."/>
            <person name="De Mot R."/>
        </authorList>
    </citation>
    <scope>NUCLEOTIDE SEQUENCE [LARGE SCALE GENOMIC DNA]</scope>
    <source>
        <strain evidence="2 3">RW8P3</strain>
    </source>
</reference>
<accession>A0A9E6PGF6</accession>
<reference evidence="2 3" key="1">
    <citation type="journal article" date="2020" name="Microorganisms">
        <title>Reliable Identification of Environmental Pseudomonas Isolates Using the rpoD Gene.</title>
        <authorList>
            <consortium name="The Broad Institute Genome Sequencing Platform"/>
            <person name="Girard L."/>
            <person name="Lood C."/>
            <person name="Rokni-Zadeh H."/>
            <person name="van Noort V."/>
            <person name="Lavigne R."/>
            <person name="De Mot R."/>
        </authorList>
    </citation>
    <scope>NUCLEOTIDE SEQUENCE [LARGE SCALE GENOMIC DNA]</scope>
    <source>
        <strain evidence="2 3">RW8P3</strain>
    </source>
</reference>
<sequence length="327" mass="33890">MSHYRSSAPFSLAVHEHEATPPVGSAGPFHNGRSLHGHRLAKTDKGCQVQNWNAHRANPGYIWSGQCDKGFASGKGVLISLVNGQVFSTTEGTMVQGSFNGPAIIQWAEGYHYEGQLLNGTLTGRGSMRAPDGSVRSGVFKNSALVASDTPSPTAPPVSASSSTDDADSDSGIGTALNMLGALSSGVGQGMAGSNPARAAQLSALGNTLSQAGGTNGSGAGASYDNTAYTRSANNGRGKISAEVAAVDLSGGCEAAERKGKAYHNRLTQQLQGNPGICLSARQTHKMSEITVRVAEQCQGTPNWQQLRAEGERLQRESEETMRGACG</sequence>
<evidence type="ECO:0000256" key="1">
    <source>
        <dbReference type="SAM" id="MobiDB-lite"/>
    </source>
</evidence>
<feature type="compositionally biased region" description="Low complexity" evidence="1">
    <location>
        <begin position="146"/>
        <end position="164"/>
    </location>
</feature>
<dbReference type="KEGG" id="pvw:HU752_019130"/>
<dbReference type="AlphaFoldDB" id="A0A9E6PGF6"/>
<protein>
    <recommendedName>
        <fullName evidence="4">MORN repeat-containing protein</fullName>
    </recommendedName>
</protein>
<proteinExistence type="predicted"/>
<keyword evidence="3" id="KW-1185">Reference proteome</keyword>
<dbReference type="Proteomes" id="UP000634530">
    <property type="component" value="Chromosome"/>
</dbReference>
<dbReference type="RefSeq" id="WP_217838492.1">
    <property type="nucleotide sequence ID" value="NZ_CP077093.1"/>
</dbReference>
<gene>
    <name evidence="2" type="ORF">HU752_019130</name>
</gene>